<dbReference type="InterPro" id="IPR042100">
    <property type="entry name" value="Bug_dom1"/>
</dbReference>
<accession>A0A934Q1I3</accession>
<proteinExistence type="inferred from homology"/>
<reference evidence="3" key="1">
    <citation type="submission" date="2020-12" db="EMBL/GenBank/DDBJ databases">
        <title>Ramlibacter sp. nov., isolated from a freshwater alga, Cryptomonas.</title>
        <authorList>
            <person name="Kim H.M."/>
            <person name="Jeon C.O."/>
        </authorList>
    </citation>
    <scope>NUCLEOTIDE SEQUENCE</scope>
    <source>
        <strain evidence="3">CrO1</strain>
    </source>
</reference>
<evidence type="ECO:0000313" key="3">
    <source>
        <dbReference type="EMBL" id="MBK0392781.1"/>
    </source>
</evidence>
<dbReference type="RefSeq" id="WP_200787696.1">
    <property type="nucleotide sequence ID" value="NZ_JAEDAO010000001.1"/>
</dbReference>
<evidence type="ECO:0000256" key="1">
    <source>
        <dbReference type="ARBA" id="ARBA00006987"/>
    </source>
</evidence>
<sequence>MRLHFARLLATGLLFAAAAAPAQDYPNQPITMIVPFAAGSGTDAVARIVGQKLGERLKQPIVIDNKAGASAQIGAAAAAKAKPDGYTLFMTTNTSHSANPSLFQKLPYDPIKDFTPIARVGELPFALVVNPSLPAKNMRELLAYAKANPGKLSYATPNSTSLVASETIKRIAGVDVVGVPYKSSPQAMTDLVSGQVQMYVADFGSGLTMMKSDKVRTLGVTTAKASPLLPNVPPIGESVPGFDLTSWNGIFGPAGLPPAVADRINRELQVVLADQDVQQKLAALGFQVWPSKTPDEFAKYVDDQLKHWTTLIKQAGVRAE</sequence>
<name>A0A934Q1I3_9BURK</name>
<dbReference type="InterPro" id="IPR005064">
    <property type="entry name" value="BUG"/>
</dbReference>
<organism evidence="3 4">
    <name type="scientific">Ramlibacter algicola</name>
    <dbReference type="NCBI Taxonomy" id="2795217"/>
    <lineage>
        <taxon>Bacteria</taxon>
        <taxon>Pseudomonadati</taxon>
        <taxon>Pseudomonadota</taxon>
        <taxon>Betaproteobacteria</taxon>
        <taxon>Burkholderiales</taxon>
        <taxon>Comamonadaceae</taxon>
        <taxon>Ramlibacter</taxon>
    </lineage>
</organism>
<dbReference type="PANTHER" id="PTHR42928:SF5">
    <property type="entry name" value="BLR1237 PROTEIN"/>
    <property type="match status" value="1"/>
</dbReference>
<dbReference type="EMBL" id="JAEDAO010000001">
    <property type="protein sequence ID" value="MBK0392781.1"/>
    <property type="molecule type" value="Genomic_DNA"/>
</dbReference>
<comment type="similarity">
    <text evidence="1">Belongs to the UPF0065 (bug) family.</text>
</comment>
<keyword evidence="2" id="KW-0732">Signal</keyword>
<dbReference type="PIRSF" id="PIRSF017082">
    <property type="entry name" value="YflP"/>
    <property type="match status" value="1"/>
</dbReference>
<evidence type="ECO:0000256" key="2">
    <source>
        <dbReference type="SAM" id="SignalP"/>
    </source>
</evidence>
<dbReference type="Pfam" id="PF03401">
    <property type="entry name" value="TctC"/>
    <property type="match status" value="1"/>
</dbReference>
<dbReference type="PANTHER" id="PTHR42928">
    <property type="entry name" value="TRICARBOXYLATE-BINDING PROTEIN"/>
    <property type="match status" value="1"/>
</dbReference>
<dbReference type="Gene3D" id="3.40.190.10">
    <property type="entry name" value="Periplasmic binding protein-like II"/>
    <property type="match status" value="1"/>
</dbReference>
<keyword evidence="4" id="KW-1185">Reference proteome</keyword>
<gene>
    <name evidence="3" type="ORF">I8E28_09265</name>
</gene>
<evidence type="ECO:0000313" key="4">
    <source>
        <dbReference type="Proteomes" id="UP000617041"/>
    </source>
</evidence>
<dbReference type="Gene3D" id="3.40.190.150">
    <property type="entry name" value="Bordetella uptake gene, domain 1"/>
    <property type="match status" value="1"/>
</dbReference>
<dbReference type="AlphaFoldDB" id="A0A934Q1I3"/>
<feature type="signal peptide" evidence="2">
    <location>
        <begin position="1"/>
        <end position="22"/>
    </location>
</feature>
<dbReference type="SUPFAM" id="SSF53850">
    <property type="entry name" value="Periplasmic binding protein-like II"/>
    <property type="match status" value="1"/>
</dbReference>
<feature type="chain" id="PRO_5037704527" evidence="2">
    <location>
        <begin position="23"/>
        <end position="320"/>
    </location>
</feature>
<comment type="caution">
    <text evidence="3">The sequence shown here is derived from an EMBL/GenBank/DDBJ whole genome shotgun (WGS) entry which is preliminary data.</text>
</comment>
<protein>
    <submittedName>
        <fullName evidence="3">Tripartite tricarboxylate transporter substrate binding protein</fullName>
    </submittedName>
</protein>
<dbReference type="Proteomes" id="UP000617041">
    <property type="component" value="Unassembled WGS sequence"/>
</dbReference>
<dbReference type="CDD" id="cd13578">
    <property type="entry name" value="PBP2_Bug27"/>
    <property type="match status" value="1"/>
</dbReference>